<keyword evidence="1" id="KW-0472">Membrane</keyword>
<evidence type="ECO:0000256" key="1">
    <source>
        <dbReference type="SAM" id="Phobius"/>
    </source>
</evidence>
<proteinExistence type="predicted"/>
<reference evidence="2 3" key="1">
    <citation type="submission" date="2019-07" db="EMBL/GenBank/DDBJ databases">
        <title>Serratia dokdonensis sp. nov., an elicitor of systemic resistance in Nicotiana Tabacum.</title>
        <authorList>
            <person name="Son J.-S."/>
            <person name="Hwang Y.-J."/>
            <person name="Lee S.-Y."/>
            <person name="Ghim S.-Y."/>
        </authorList>
    </citation>
    <scope>NUCLEOTIDE SEQUENCE [LARGE SCALE GENOMIC DNA]</scope>
    <source>
        <strain evidence="2 3">KUDC3025</strain>
    </source>
</reference>
<keyword evidence="1" id="KW-0812">Transmembrane</keyword>
<sequence length="115" mass="13160">MSNSFWVTLIIIVSVIILVIAYCYRTGAIYDRFKKDGVRTEARILNMEKIGATGTGNTKLKMDIEFDTDSGQVTTTAKEYISPQNMVKIMRNNTIYIYYMPNNPEEIFLAPSEMK</sequence>
<gene>
    <name evidence="2" type="ORF">FO014_10415</name>
</gene>
<evidence type="ECO:0008006" key="4">
    <source>
        <dbReference type="Google" id="ProtNLM"/>
    </source>
</evidence>
<protein>
    <recommendedName>
        <fullName evidence="4">DUF3592 domain-containing protein</fullName>
    </recommendedName>
</protein>
<keyword evidence="1" id="KW-1133">Transmembrane helix</keyword>
<evidence type="ECO:0000313" key="2">
    <source>
        <dbReference type="EMBL" id="QHA87325.1"/>
    </source>
</evidence>
<dbReference type="RefSeq" id="WP_160029416.1">
    <property type="nucleotide sequence ID" value="NZ_CP041764.1"/>
</dbReference>
<dbReference type="EMBL" id="CP041764">
    <property type="protein sequence ID" value="QHA87325.1"/>
    <property type="molecule type" value="Genomic_DNA"/>
</dbReference>
<evidence type="ECO:0000313" key="3">
    <source>
        <dbReference type="Proteomes" id="UP000430368"/>
    </source>
</evidence>
<accession>A0ABX6GM38</accession>
<dbReference type="Proteomes" id="UP000430368">
    <property type="component" value="Chromosome"/>
</dbReference>
<name>A0ABX6GM38_9GAMM</name>
<feature type="transmembrane region" description="Helical" evidence="1">
    <location>
        <begin position="6"/>
        <end position="24"/>
    </location>
</feature>
<keyword evidence="3" id="KW-1185">Reference proteome</keyword>
<organism evidence="2 3">
    <name type="scientific">Serratia rhizosphaerae</name>
    <dbReference type="NCBI Taxonomy" id="2597702"/>
    <lineage>
        <taxon>Bacteria</taxon>
        <taxon>Pseudomonadati</taxon>
        <taxon>Pseudomonadota</taxon>
        <taxon>Gammaproteobacteria</taxon>
        <taxon>Enterobacterales</taxon>
        <taxon>Yersiniaceae</taxon>
        <taxon>Serratia</taxon>
    </lineage>
</organism>